<sequence length="120" mass="13459">MMRNGAAPHIDFSDLEGVIPSNPKLMPSNVDFILERKGRFLYGEFKKPEETISGGQKILLEQLSRKAGFKVFIATAWNEGTHLVVTQLTTVTAEGWQTRECDLEGFKDAIRKWYAAVEAA</sequence>
<accession>A0A6J5MDZ2</accession>
<gene>
    <name evidence="2" type="ORF">UFOVP1185_13</name>
    <name evidence="1" type="ORF">UFOVP461_27</name>
</gene>
<protein>
    <recommendedName>
        <fullName evidence="3">VRR-NUC domain containing protein</fullName>
    </recommendedName>
</protein>
<reference evidence="1" key="1">
    <citation type="submission" date="2020-04" db="EMBL/GenBank/DDBJ databases">
        <authorList>
            <person name="Chiriac C."/>
            <person name="Salcher M."/>
            <person name="Ghai R."/>
            <person name="Kavagutti S V."/>
        </authorList>
    </citation>
    <scope>NUCLEOTIDE SEQUENCE</scope>
</reference>
<evidence type="ECO:0000313" key="1">
    <source>
        <dbReference type="EMBL" id="CAB4144361.1"/>
    </source>
</evidence>
<proteinExistence type="predicted"/>
<dbReference type="EMBL" id="LR796425">
    <property type="protein sequence ID" value="CAB4144361.1"/>
    <property type="molecule type" value="Genomic_DNA"/>
</dbReference>
<evidence type="ECO:0000313" key="2">
    <source>
        <dbReference type="EMBL" id="CAB4189237.1"/>
    </source>
</evidence>
<name>A0A6J5MDZ2_9CAUD</name>
<dbReference type="EMBL" id="LR797133">
    <property type="protein sequence ID" value="CAB4189237.1"/>
    <property type="molecule type" value="Genomic_DNA"/>
</dbReference>
<organism evidence="1">
    <name type="scientific">uncultured Caudovirales phage</name>
    <dbReference type="NCBI Taxonomy" id="2100421"/>
    <lineage>
        <taxon>Viruses</taxon>
        <taxon>Duplodnaviria</taxon>
        <taxon>Heunggongvirae</taxon>
        <taxon>Uroviricota</taxon>
        <taxon>Caudoviricetes</taxon>
        <taxon>Peduoviridae</taxon>
        <taxon>Maltschvirus</taxon>
        <taxon>Maltschvirus maltsch</taxon>
    </lineage>
</organism>
<evidence type="ECO:0008006" key="3">
    <source>
        <dbReference type="Google" id="ProtNLM"/>
    </source>
</evidence>